<keyword evidence="2" id="KW-0004">4Fe-4S</keyword>
<dbReference type="InterPro" id="IPR006638">
    <property type="entry name" value="Elp3/MiaA/NifB-like_rSAM"/>
</dbReference>
<evidence type="ECO:0000313" key="10">
    <source>
        <dbReference type="EMBL" id="TVM30513.1"/>
    </source>
</evidence>
<dbReference type="GO" id="GO:0035598">
    <property type="term" value="F:tRNA (N(6)-L-threonylcarbamoyladenosine(37)-C(2))-methylthiotransferase activity"/>
    <property type="evidence" value="ECO:0007669"/>
    <property type="project" value="TreeGrafter"/>
</dbReference>
<evidence type="ECO:0000313" key="11">
    <source>
        <dbReference type="Proteomes" id="UP000434052"/>
    </source>
</evidence>
<dbReference type="PROSITE" id="PS01278">
    <property type="entry name" value="MTTASE_RADICAL"/>
    <property type="match status" value="1"/>
</dbReference>
<evidence type="ECO:0000256" key="4">
    <source>
        <dbReference type="ARBA" id="ARBA00022691"/>
    </source>
</evidence>
<dbReference type="Proteomes" id="UP000434052">
    <property type="component" value="Unassembled WGS sequence"/>
</dbReference>
<dbReference type="Pfam" id="PF00919">
    <property type="entry name" value="UPF0004"/>
    <property type="match status" value="1"/>
</dbReference>
<dbReference type="SFLD" id="SFLDS00029">
    <property type="entry name" value="Radical_SAM"/>
    <property type="match status" value="1"/>
</dbReference>
<protein>
    <submittedName>
        <fullName evidence="10">tRNA (N6-isopentenyl adenosine(37)-C2)-methylthiotransferase MiaB</fullName>
    </submittedName>
</protein>
<feature type="domain" description="Radical SAM core" evidence="9">
    <location>
        <begin position="129"/>
        <end position="367"/>
    </location>
</feature>
<dbReference type="NCBIfam" id="TIGR00089">
    <property type="entry name" value="MiaB/RimO family radical SAM methylthiotransferase"/>
    <property type="match status" value="1"/>
</dbReference>
<dbReference type="CDD" id="cd01335">
    <property type="entry name" value="Radical_SAM"/>
    <property type="match status" value="1"/>
</dbReference>
<dbReference type="InterPro" id="IPR005839">
    <property type="entry name" value="Methylthiotransferase"/>
</dbReference>
<evidence type="ECO:0000256" key="3">
    <source>
        <dbReference type="ARBA" id="ARBA00022679"/>
    </source>
</evidence>
<dbReference type="PANTHER" id="PTHR11918:SF45">
    <property type="entry name" value="THREONYLCARBAMOYLADENOSINE TRNA METHYLTHIOTRANSFERASE"/>
    <property type="match status" value="1"/>
</dbReference>
<evidence type="ECO:0000259" key="8">
    <source>
        <dbReference type="PROSITE" id="PS51449"/>
    </source>
</evidence>
<dbReference type="PANTHER" id="PTHR11918">
    <property type="entry name" value="RADICAL SAM PROTEINS"/>
    <property type="match status" value="1"/>
</dbReference>
<evidence type="ECO:0000256" key="7">
    <source>
        <dbReference type="ARBA" id="ARBA00023014"/>
    </source>
</evidence>
<proteinExistence type="predicted"/>
<dbReference type="InterPro" id="IPR020612">
    <property type="entry name" value="Methylthiotransferase_CS"/>
</dbReference>
<dbReference type="GO" id="GO:0051539">
    <property type="term" value="F:4 iron, 4 sulfur cluster binding"/>
    <property type="evidence" value="ECO:0007669"/>
    <property type="project" value="UniProtKB-KW"/>
</dbReference>
<dbReference type="OrthoDB" id="9805215at2"/>
<dbReference type="Pfam" id="PF04055">
    <property type="entry name" value="Radical_SAM"/>
    <property type="match status" value="1"/>
</dbReference>
<dbReference type="EMBL" id="QMIF01000022">
    <property type="protein sequence ID" value="TVM30513.1"/>
    <property type="molecule type" value="Genomic_DNA"/>
</dbReference>
<dbReference type="GO" id="GO:0046872">
    <property type="term" value="F:metal ion binding"/>
    <property type="evidence" value="ECO:0007669"/>
    <property type="project" value="UniProtKB-KW"/>
</dbReference>
<evidence type="ECO:0000256" key="6">
    <source>
        <dbReference type="ARBA" id="ARBA00023004"/>
    </source>
</evidence>
<accession>A0A6P1ZA76</accession>
<gene>
    <name evidence="10" type="ORF">DQK91_20615</name>
</gene>
<dbReference type="SMART" id="SM00729">
    <property type="entry name" value="Elp3"/>
    <property type="match status" value="1"/>
</dbReference>
<keyword evidence="3 10" id="KW-0808">Transferase</keyword>
<dbReference type="SFLD" id="SFLDG01082">
    <property type="entry name" value="B12-binding_domain_containing"/>
    <property type="match status" value="1"/>
</dbReference>
<dbReference type="PROSITE" id="PS51449">
    <property type="entry name" value="MTTASE_N"/>
    <property type="match status" value="1"/>
</dbReference>
<dbReference type="Gene3D" id="3.40.50.12160">
    <property type="entry name" value="Methylthiotransferase, N-terminal domain"/>
    <property type="match status" value="1"/>
</dbReference>
<dbReference type="Gene3D" id="3.80.30.20">
    <property type="entry name" value="tm_1862 like domain"/>
    <property type="match status" value="1"/>
</dbReference>
<keyword evidence="7" id="KW-0411">Iron-sulfur</keyword>
<evidence type="ECO:0000256" key="1">
    <source>
        <dbReference type="ARBA" id="ARBA00001966"/>
    </source>
</evidence>
<dbReference type="InterPro" id="IPR007197">
    <property type="entry name" value="rSAM"/>
</dbReference>
<keyword evidence="5" id="KW-0479">Metal-binding</keyword>
<evidence type="ECO:0000256" key="5">
    <source>
        <dbReference type="ARBA" id="ARBA00022723"/>
    </source>
</evidence>
<dbReference type="RefSeq" id="WP_144307300.1">
    <property type="nucleotide sequence ID" value="NZ_QMIF01000022.1"/>
</dbReference>
<name>A0A6P1ZA76_9BACT</name>
<dbReference type="InterPro" id="IPR058240">
    <property type="entry name" value="rSAM_sf"/>
</dbReference>
<feature type="domain" description="MTTase N-terminal" evidence="8">
    <location>
        <begin position="3"/>
        <end position="115"/>
    </location>
</feature>
<evidence type="ECO:0000259" key="9">
    <source>
        <dbReference type="PROSITE" id="PS51918"/>
    </source>
</evidence>
<dbReference type="InterPro" id="IPR013848">
    <property type="entry name" value="Methylthiotransferase_N"/>
</dbReference>
<evidence type="ECO:0000256" key="2">
    <source>
        <dbReference type="ARBA" id="ARBA00022485"/>
    </source>
</evidence>
<dbReference type="PROSITE" id="PS51918">
    <property type="entry name" value="RADICAL_SAM"/>
    <property type="match status" value="1"/>
</dbReference>
<comment type="cofactor">
    <cofactor evidence="1">
        <name>[4Fe-4S] cluster</name>
        <dbReference type="ChEBI" id="CHEBI:49883"/>
    </cofactor>
</comment>
<keyword evidence="4" id="KW-0949">S-adenosyl-L-methionine</keyword>
<dbReference type="SUPFAM" id="SSF102114">
    <property type="entry name" value="Radical SAM enzymes"/>
    <property type="match status" value="1"/>
</dbReference>
<comment type="caution">
    <text evidence="10">The sequence shown here is derived from an EMBL/GenBank/DDBJ whole genome shotgun (WGS) entry which is preliminary data.</text>
</comment>
<organism evidence="10 11">
    <name type="scientific">Oceanidesulfovibrio marinus</name>
    <dbReference type="NCBI Taxonomy" id="370038"/>
    <lineage>
        <taxon>Bacteria</taxon>
        <taxon>Pseudomonadati</taxon>
        <taxon>Thermodesulfobacteriota</taxon>
        <taxon>Desulfovibrionia</taxon>
        <taxon>Desulfovibrionales</taxon>
        <taxon>Desulfovibrionaceae</taxon>
        <taxon>Oceanidesulfovibrio</taxon>
    </lineage>
</organism>
<dbReference type="InterPro" id="IPR038135">
    <property type="entry name" value="Methylthiotransferase_N_sf"/>
</dbReference>
<dbReference type="AlphaFoldDB" id="A0A6P1ZA76"/>
<sequence length="438" mass="47232">MTQRFHIVTMGCKVNQYESQALREAWRAAGLEETDDPATAHVLLVNSCAVTARAIRDLRQRVSRLVRENPKARIVLTGCAAEACRDELSDLAGVSEIVPQKQKTALLTRYAAAAASPNTTVPTEFHVTGAERARGNLVVQDGCSHNCAYCIVPRARGGPVSRPADAVIAEARRLLGSGVREIMLSGVNLRQYGPDLDPPSDFWSLLAALDAALAPEWTGRARLRLSSLDPSLLTDAGLETIAGCSLVCPHLHVSLQSASPGVLSAMRRSHYTPEQIQHFVEELSATWPRFGLGVDVIVGFPGESAEDFARSEEFCRALPLTYAHVFPFSPRKGTVAAGMRDDVPPQEKKRRAAVLRGIAAEKKRTFLHAEAELDAVTVALESAGDAASTPATTARGTSETYLSCVFDQTLEPSLVGRLIPARPVGVRNETLVVTRITP</sequence>
<reference evidence="10 11" key="1">
    <citation type="submission" date="2018-06" db="EMBL/GenBank/DDBJ databases">
        <title>Complete genome of Desulfovibrio marinus P48SEP.</title>
        <authorList>
            <person name="Crispim J.S."/>
            <person name="Vidigal P.M.P."/>
            <person name="Silva L.C.F."/>
            <person name="Araujo L.C."/>
            <person name="Laguardia C.N."/>
            <person name="Dias R.S."/>
            <person name="Sousa M.P."/>
            <person name="Paula S.O."/>
            <person name="Silva C."/>
        </authorList>
    </citation>
    <scope>NUCLEOTIDE SEQUENCE [LARGE SCALE GENOMIC DNA]</scope>
    <source>
        <strain evidence="10 11">P48SEP</strain>
    </source>
</reference>
<dbReference type="InterPro" id="IPR023404">
    <property type="entry name" value="rSAM_horseshoe"/>
</dbReference>
<keyword evidence="6" id="KW-0408">Iron</keyword>